<evidence type="ECO:0000313" key="3">
    <source>
        <dbReference type="Proteomes" id="UP000239590"/>
    </source>
</evidence>
<proteinExistence type="predicted"/>
<protein>
    <recommendedName>
        <fullName evidence="4">Glycosyltransferase RgtA/B/C/D-like domain-containing protein</fullName>
    </recommendedName>
</protein>
<feature type="transmembrane region" description="Helical" evidence="1">
    <location>
        <begin position="257"/>
        <end position="276"/>
    </location>
</feature>
<dbReference type="OrthoDB" id="910687at2"/>
<evidence type="ECO:0008006" key="4">
    <source>
        <dbReference type="Google" id="ProtNLM"/>
    </source>
</evidence>
<feature type="transmembrane region" description="Helical" evidence="1">
    <location>
        <begin position="62"/>
        <end position="80"/>
    </location>
</feature>
<dbReference type="RefSeq" id="WP_104709424.1">
    <property type="nucleotide sequence ID" value="NZ_PTRA01000001.1"/>
</dbReference>
<evidence type="ECO:0000313" key="2">
    <source>
        <dbReference type="EMBL" id="PQA58171.1"/>
    </source>
</evidence>
<dbReference type="EMBL" id="PTRA01000001">
    <property type="protein sequence ID" value="PQA58171.1"/>
    <property type="molecule type" value="Genomic_DNA"/>
</dbReference>
<name>A0A2S7IK86_9BACT</name>
<keyword evidence="1" id="KW-0812">Transmembrane</keyword>
<organism evidence="2 3">
    <name type="scientific">Siphonobacter curvatus</name>
    <dbReference type="NCBI Taxonomy" id="2094562"/>
    <lineage>
        <taxon>Bacteria</taxon>
        <taxon>Pseudomonadati</taxon>
        <taxon>Bacteroidota</taxon>
        <taxon>Cytophagia</taxon>
        <taxon>Cytophagales</taxon>
        <taxon>Cytophagaceae</taxon>
        <taxon>Siphonobacter</taxon>
    </lineage>
</organism>
<keyword evidence="1" id="KW-1133">Transmembrane helix</keyword>
<feature type="transmembrane region" description="Helical" evidence="1">
    <location>
        <begin position="283"/>
        <end position="303"/>
    </location>
</feature>
<comment type="caution">
    <text evidence="2">The sequence shown here is derived from an EMBL/GenBank/DDBJ whole genome shotgun (WGS) entry which is preliminary data.</text>
</comment>
<reference evidence="3" key="1">
    <citation type="submission" date="2018-02" db="EMBL/GenBank/DDBJ databases">
        <title>Genome sequencing of Solimonas sp. HR-BB.</title>
        <authorList>
            <person name="Lee Y."/>
            <person name="Jeon C.O."/>
        </authorList>
    </citation>
    <scope>NUCLEOTIDE SEQUENCE [LARGE SCALE GENOMIC DNA]</scope>
    <source>
        <strain evidence="3">HR-U</strain>
    </source>
</reference>
<dbReference type="Proteomes" id="UP000239590">
    <property type="component" value="Unassembled WGS sequence"/>
</dbReference>
<feature type="transmembrane region" description="Helical" evidence="1">
    <location>
        <begin position="87"/>
        <end position="106"/>
    </location>
</feature>
<dbReference type="AlphaFoldDB" id="A0A2S7IK86"/>
<feature type="transmembrane region" description="Helical" evidence="1">
    <location>
        <begin position="112"/>
        <end position="129"/>
    </location>
</feature>
<feature type="transmembrane region" description="Helical" evidence="1">
    <location>
        <begin position="201"/>
        <end position="219"/>
    </location>
</feature>
<feature type="transmembrane region" description="Helical" evidence="1">
    <location>
        <begin position="342"/>
        <end position="363"/>
    </location>
</feature>
<gene>
    <name evidence="2" type="ORF">C5O19_00370</name>
</gene>
<keyword evidence="1" id="KW-0472">Membrane</keyword>
<feature type="transmembrane region" description="Helical" evidence="1">
    <location>
        <begin position="315"/>
        <end position="335"/>
    </location>
</feature>
<sequence length="538" mass="61960">MLKALPLFIAFIPVVFFYIIIDQVSVNLPWADDSILMYFLYTYKIPEVGWLHFWKDAFSVHAEHRIVVPRLLMLLIYLIQGEINVKTVLLIANLSILGSAYILYSYFKRSDLSTWFFVPVTLLLFQPIYWEDSLWLICALQHTLVIFWVLLSLHLLQFDKKVYFISACIIAVLAIFSSGNGLLVWFSGILLLLMQQRKKEVAIWAFFIGIAAASYFIGFNQTSPSNYGESLNNPVRLIQYVFVFLGANVSVTNTGKAMLVGIFIIGIAIGSLIYFVRTCQIKISPVWAFLVFLILTASLVSLSRSWLGLSVIGRYQIYATYAVTGAYMLFIFLIANYSWKKYLIAPLVAITVLYSALVWYVYWPTLYYRKHFMEAEAVNWQQNGEFMSAYESDNLITKRFYPKLVKDHIYRFPSDLHKALKNASQITSLDSVRYQYEPDRMYGRTEALVVEAPLINPNEMSTYLIMKDSADRKFLAPFQVSSNKVRDFITTGQLYAQGGKAIILVETLPAGTYELGLFRKDTIEWLAQKWIKPQRNLN</sequence>
<feature type="transmembrane region" description="Helical" evidence="1">
    <location>
        <begin position="7"/>
        <end position="30"/>
    </location>
</feature>
<feature type="transmembrane region" description="Helical" evidence="1">
    <location>
        <begin position="162"/>
        <end position="194"/>
    </location>
</feature>
<keyword evidence="3" id="KW-1185">Reference proteome</keyword>
<feature type="transmembrane region" description="Helical" evidence="1">
    <location>
        <begin position="134"/>
        <end position="156"/>
    </location>
</feature>
<evidence type="ECO:0000256" key="1">
    <source>
        <dbReference type="SAM" id="Phobius"/>
    </source>
</evidence>
<accession>A0A2S7IK86</accession>